<dbReference type="Proteomes" id="UP000335636">
    <property type="component" value="Unassembled WGS sequence"/>
</dbReference>
<dbReference type="EMBL" id="CABDUW010000567">
    <property type="protein sequence ID" value="VTJ71509.1"/>
    <property type="molecule type" value="Genomic_DNA"/>
</dbReference>
<reference evidence="1" key="1">
    <citation type="submission" date="2019-04" db="EMBL/GenBank/DDBJ databases">
        <authorList>
            <person name="Alioto T."/>
            <person name="Alioto T."/>
        </authorList>
    </citation>
    <scope>NUCLEOTIDE SEQUENCE [LARGE SCALE GENOMIC DNA]</scope>
</reference>
<evidence type="ECO:0000313" key="1">
    <source>
        <dbReference type="EMBL" id="VTJ71509.1"/>
    </source>
</evidence>
<feature type="non-terminal residue" evidence="1">
    <location>
        <position position="75"/>
    </location>
</feature>
<organism evidence="1 2">
    <name type="scientific">Marmota monax</name>
    <name type="common">Woodchuck</name>
    <dbReference type="NCBI Taxonomy" id="9995"/>
    <lineage>
        <taxon>Eukaryota</taxon>
        <taxon>Metazoa</taxon>
        <taxon>Chordata</taxon>
        <taxon>Craniata</taxon>
        <taxon>Vertebrata</taxon>
        <taxon>Euteleostomi</taxon>
        <taxon>Mammalia</taxon>
        <taxon>Eutheria</taxon>
        <taxon>Euarchontoglires</taxon>
        <taxon>Glires</taxon>
        <taxon>Rodentia</taxon>
        <taxon>Sciuromorpha</taxon>
        <taxon>Sciuridae</taxon>
        <taxon>Xerinae</taxon>
        <taxon>Marmotini</taxon>
        <taxon>Marmota</taxon>
    </lineage>
</organism>
<evidence type="ECO:0000313" key="2">
    <source>
        <dbReference type="Proteomes" id="UP000335636"/>
    </source>
</evidence>
<accession>A0A5E4BRI7</accession>
<name>A0A5E4BRI7_MARMO</name>
<comment type="caution">
    <text evidence="1">The sequence shown here is derived from an EMBL/GenBank/DDBJ whole genome shotgun (WGS) entry which is preliminary data.</text>
</comment>
<sequence>MEAVNLTCRYLRSITGYYQPKTNRVLLDAGSPWVRSEVCDEDMDEPCVNMPQSFELRRDERDVQVLKSEEFQHGG</sequence>
<proteinExistence type="predicted"/>
<keyword evidence="2" id="KW-1185">Reference proteome</keyword>
<protein>
    <submittedName>
        <fullName evidence="1">Uncharacterized protein</fullName>
    </submittedName>
</protein>
<gene>
    <name evidence="1" type="ORF">MONAX_5E000891</name>
</gene>
<dbReference type="AlphaFoldDB" id="A0A5E4BRI7"/>